<evidence type="ECO:0000256" key="1">
    <source>
        <dbReference type="ARBA" id="ARBA00004162"/>
    </source>
</evidence>
<keyword evidence="4 7" id="KW-0812">Transmembrane</keyword>
<evidence type="ECO:0000256" key="2">
    <source>
        <dbReference type="ARBA" id="ARBA00005811"/>
    </source>
</evidence>
<protein>
    <submittedName>
        <fullName evidence="9">Biopolymer transport protein ExbD</fullName>
    </submittedName>
</protein>
<gene>
    <name evidence="9" type="ORF">SAMN05216463_101214</name>
</gene>
<accession>A0A1M6RDC9</accession>
<keyword evidence="3" id="KW-1003">Cell membrane</keyword>
<organism evidence="9 10">
    <name type="scientific">Xylanibacter ruminicola</name>
    <name type="common">Prevotella ruminicola</name>
    <dbReference type="NCBI Taxonomy" id="839"/>
    <lineage>
        <taxon>Bacteria</taxon>
        <taxon>Pseudomonadati</taxon>
        <taxon>Bacteroidota</taxon>
        <taxon>Bacteroidia</taxon>
        <taxon>Bacteroidales</taxon>
        <taxon>Prevotellaceae</taxon>
        <taxon>Xylanibacter</taxon>
    </lineage>
</organism>
<dbReference type="OrthoDB" id="9801500at2"/>
<evidence type="ECO:0000256" key="5">
    <source>
        <dbReference type="ARBA" id="ARBA00022989"/>
    </source>
</evidence>
<comment type="similarity">
    <text evidence="2 7">Belongs to the ExbD/TolR family.</text>
</comment>
<dbReference type="GO" id="GO:0005886">
    <property type="term" value="C:plasma membrane"/>
    <property type="evidence" value="ECO:0007669"/>
    <property type="project" value="UniProtKB-SubCell"/>
</dbReference>
<evidence type="ECO:0000256" key="4">
    <source>
        <dbReference type="ARBA" id="ARBA00022692"/>
    </source>
</evidence>
<dbReference type="GO" id="GO:0015031">
    <property type="term" value="P:protein transport"/>
    <property type="evidence" value="ECO:0007669"/>
    <property type="project" value="UniProtKB-KW"/>
</dbReference>
<feature type="transmembrane region" description="Helical" evidence="8">
    <location>
        <begin position="12"/>
        <end position="31"/>
    </location>
</feature>
<keyword evidence="5 8" id="KW-1133">Transmembrane helix</keyword>
<comment type="subcellular location">
    <subcellularLocation>
        <location evidence="1">Cell membrane</location>
        <topology evidence="1">Single-pass membrane protein</topology>
    </subcellularLocation>
    <subcellularLocation>
        <location evidence="7">Cell membrane</location>
        <topology evidence="7">Single-pass type II membrane protein</topology>
    </subcellularLocation>
</comment>
<proteinExistence type="inferred from homology"/>
<evidence type="ECO:0000256" key="8">
    <source>
        <dbReference type="SAM" id="Phobius"/>
    </source>
</evidence>
<dbReference type="InterPro" id="IPR003400">
    <property type="entry name" value="ExbD"/>
</dbReference>
<dbReference type="RefSeq" id="WP_073203961.1">
    <property type="nucleotide sequence ID" value="NZ_FRBD01000001.1"/>
</dbReference>
<dbReference type="Proteomes" id="UP000184130">
    <property type="component" value="Unassembled WGS sequence"/>
</dbReference>
<dbReference type="EMBL" id="FRBD01000001">
    <property type="protein sequence ID" value="SHK30469.1"/>
    <property type="molecule type" value="Genomic_DNA"/>
</dbReference>
<keyword evidence="7" id="KW-0813">Transport</keyword>
<evidence type="ECO:0000256" key="6">
    <source>
        <dbReference type="ARBA" id="ARBA00023136"/>
    </source>
</evidence>
<name>A0A1M6RDC9_XYLRU</name>
<evidence type="ECO:0000256" key="7">
    <source>
        <dbReference type="RuleBase" id="RU003879"/>
    </source>
</evidence>
<keyword evidence="7" id="KW-0653">Protein transport</keyword>
<dbReference type="PANTHER" id="PTHR30558">
    <property type="entry name" value="EXBD MEMBRANE COMPONENT OF PMF-DRIVEN MACROMOLECULE IMPORT SYSTEM"/>
    <property type="match status" value="1"/>
</dbReference>
<evidence type="ECO:0000313" key="10">
    <source>
        <dbReference type="Proteomes" id="UP000184130"/>
    </source>
</evidence>
<dbReference type="Pfam" id="PF02472">
    <property type="entry name" value="ExbD"/>
    <property type="match status" value="1"/>
</dbReference>
<sequence>MFRKRYRQQIPELNTTSTADISFMLLIFFLVTSSMDTEKGLLRQMAPPPLEHEQPKDINRDNVMQVKLDGNNQLTCDGKTITYKELTAAVRSLAFVNRTGHVISIQADAATTYEAYFKMQDAVVIAYQELRDEYAKKHFGHGYNACTNDEKTAINEYYPQRISESPIQEGGAQ</sequence>
<dbReference type="GO" id="GO:0022857">
    <property type="term" value="F:transmembrane transporter activity"/>
    <property type="evidence" value="ECO:0007669"/>
    <property type="project" value="InterPro"/>
</dbReference>
<dbReference type="AlphaFoldDB" id="A0A1M6RDC9"/>
<evidence type="ECO:0000313" key="9">
    <source>
        <dbReference type="EMBL" id="SHK30469.1"/>
    </source>
</evidence>
<keyword evidence="6 8" id="KW-0472">Membrane</keyword>
<reference evidence="9 10" key="1">
    <citation type="submission" date="2016-11" db="EMBL/GenBank/DDBJ databases">
        <authorList>
            <person name="Jaros S."/>
            <person name="Januszkiewicz K."/>
            <person name="Wedrychowicz H."/>
        </authorList>
    </citation>
    <scope>NUCLEOTIDE SEQUENCE [LARGE SCALE GENOMIC DNA]</scope>
    <source>
        <strain evidence="9 10">KHT3</strain>
    </source>
</reference>
<evidence type="ECO:0000256" key="3">
    <source>
        <dbReference type="ARBA" id="ARBA00022475"/>
    </source>
</evidence>
<dbReference type="PANTHER" id="PTHR30558:SF3">
    <property type="entry name" value="BIOPOLYMER TRANSPORT PROTEIN EXBD-RELATED"/>
    <property type="match status" value="1"/>
</dbReference>